<proteinExistence type="predicted"/>
<dbReference type="Proteomes" id="UP001209540">
    <property type="component" value="Unassembled WGS sequence"/>
</dbReference>
<dbReference type="AlphaFoldDB" id="A0AAD5K1K6"/>
<comment type="caution">
    <text evidence="2">The sequence shown here is derived from an EMBL/GenBank/DDBJ whole genome shotgun (WGS) entry which is preliminary data.</text>
</comment>
<keyword evidence="1" id="KW-0472">Membrane</keyword>
<keyword evidence="3" id="KW-1185">Reference proteome</keyword>
<protein>
    <submittedName>
        <fullName evidence="2">Uncharacterized protein</fullName>
    </submittedName>
</protein>
<sequence>MVKISGASGGTLTYSTPTPNVRFYSSSIFVFAISKICFCASLLFAFVTSKDRVEFSRSLSRTLVIFAFGERDLQGRTRELSGNKWHPVRTLDTLSSVVWSPPQFEGYCVLRRESNSVAFSVREFMSKRTTVHDAIERAF</sequence>
<reference evidence="2" key="1">
    <citation type="journal article" date="2022" name="IScience">
        <title>Evolution of zygomycete secretomes and the origins of terrestrial fungal ecologies.</title>
        <authorList>
            <person name="Chang Y."/>
            <person name="Wang Y."/>
            <person name="Mondo S."/>
            <person name="Ahrendt S."/>
            <person name="Andreopoulos W."/>
            <person name="Barry K."/>
            <person name="Beard J."/>
            <person name="Benny G.L."/>
            <person name="Blankenship S."/>
            <person name="Bonito G."/>
            <person name="Cuomo C."/>
            <person name="Desiro A."/>
            <person name="Gervers K.A."/>
            <person name="Hundley H."/>
            <person name="Kuo A."/>
            <person name="LaButti K."/>
            <person name="Lang B.F."/>
            <person name="Lipzen A."/>
            <person name="O'Donnell K."/>
            <person name="Pangilinan J."/>
            <person name="Reynolds N."/>
            <person name="Sandor L."/>
            <person name="Smith M.E."/>
            <person name="Tsang A."/>
            <person name="Grigoriev I.V."/>
            <person name="Stajich J.E."/>
            <person name="Spatafora J.W."/>
        </authorList>
    </citation>
    <scope>NUCLEOTIDE SEQUENCE</scope>
    <source>
        <strain evidence="2">RSA 2281</strain>
    </source>
</reference>
<reference evidence="2" key="2">
    <citation type="submission" date="2023-02" db="EMBL/GenBank/DDBJ databases">
        <authorList>
            <consortium name="DOE Joint Genome Institute"/>
            <person name="Mondo S.J."/>
            <person name="Chang Y."/>
            <person name="Wang Y."/>
            <person name="Ahrendt S."/>
            <person name="Andreopoulos W."/>
            <person name="Barry K."/>
            <person name="Beard J."/>
            <person name="Benny G.L."/>
            <person name="Blankenship S."/>
            <person name="Bonito G."/>
            <person name="Cuomo C."/>
            <person name="Desiro A."/>
            <person name="Gervers K.A."/>
            <person name="Hundley H."/>
            <person name="Kuo A."/>
            <person name="LaButti K."/>
            <person name="Lang B.F."/>
            <person name="Lipzen A."/>
            <person name="O'Donnell K."/>
            <person name="Pangilinan J."/>
            <person name="Reynolds N."/>
            <person name="Sandor L."/>
            <person name="Smith M.W."/>
            <person name="Tsang A."/>
            <person name="Grigoriev I.V."/>
            <person name="Stajich J.E."/>
            <person name="Spatafora J.W."/>
        </authorList>
    </citation>
    <scope>NUCLEOTIDE SEQUENCE</scope>
    <source>
        <strain evidence="2">RSA 2281</strain>
    </source>
</reference>
<name>A0AAD5K1K6_9FUNG</name>
<keyword evidence="1" id="KW-1133">Transmembrane helix</keyword>
<evidence type="ECO:0000313" key="2">
    <source>
        <dbReference type="EMBL" id="KAI9264932.1"/>
    </source>
</evidence>
<organism evidence="2 3">
    <name type="scientific">Phascolomyces articulosus</name>
    <dbReference type="NCBI Taxonomy" id="60185"/>
    <lineage>
        <taxon>Eukaryota</taxon>
        <taxon>Fungi</taxon>
        <taxon>Fungi incertae sedis</taxon>
        <taxon>Mucoromycota</taxon>
        <taxon>Mucoromycotina</taxon>
        <taxon>Mucoromycetes</taxon>
        <taxon>Mucorales</taxon>
        <taxon>Lichtheimiaceae</taxon>
        <taxon>Phascolomyces</taxon>
    </lineage>
</organism>
<gene>
    <name evidence="2" type="ORF">BDA99DRAFT_536427</name>
</gene>
<keyword evidence="1" id="KW-0812">Transmembrane</keyword>
<feature type="transmembrane region" description="Helical" evidence="1">
    <location>
        <begin position="23"/>
        <end position="47"/>
    </location>
</feature>
<evidence type="ECO:0000256" key="1">
    <source>
        <dbReference type="SAM" id="Phobius"/>
    </source>
</evidence>
<evidence type="ECO:0000313" key="3">
    <source>
        <dbReference type="Proteomes" id="UP001209540"/>
    </source>
</evidence>
<dbReference type="EMBL" id="JAIXMP010000011">
    <property type="protein sequence ID" value="KAI9264932.1"/>
    <property type="molecule type" value="Genomic_DNA"/>
</dbReference>
<accession>A0AAD5K1K6</accession>